<evidence type="ECO:0000256" key="2">
    <source>
        <dbReference type="SAM" id="MobiDB-lite"/>
    </source>
</evidence>
<proteinExistence type="predicted"/>
<comment type="caution">
    <text evidence="3">The sequence shown here is derived from an EMBL/GenBank/DDBJ whole genome shotgun (WGS) entry which is preliminary data.</text>
</comment>
<evidence type="ECO:0000256" key="1">
    <source>
        <dbReference type="PROSITE-ProRule" id="PRU00339"/>
    </source>
</evidence>
<sequence>MMKSFAVTKKKKKQGRKLAATLPAFSPMEDSEPPARRPKPTKGGEEEAQRYQDKGNARAQAGDFAAALPNFDAAIALAPTAARFELRAQTLLALDRDFEATLAGESAVELAPEWSEAHLALARARLNLGEIDAAFESFTRAAALDPSNNDELRACDDLRRAVDAHRRRDKLRAENATESDLAEVLRCKASLRRAQLPKPRDAFVPLLGES</sequence>
<dbReference type="PROSITE" id="PS50005">
    <property type="entry name" value="TPR"/>
    <property type="match status" value="2"/>
</dbReference>
<feature type="repeat" description="TPR" evidence="1">
    <location>
        <begin position="48"/>
        <end position="81"/>
    </location>
</feature>
<accession>A0AAD7XNC5</accession>
<dbReference type="EMBL" id="JAQMWT010000314">
    <property type="protein sequence ID" value="KAJ8605500.1"/>
    <property type="molecule type" value="Genomic_DNA"/>
</dbReference>
<protein>
    <submittedName>
        <fullName evidence="3">Uncharacterized protein</fullName>
    </submittedName>
</protein>
<name>A0AAD7XNC5_9STRA</name>
<keyword evidence="4" id="KW-1185">Reference proteome</keyword>
<feature type="repeat" description="TPR" evidence="1">
    <location>
        <begin position="115"/>
        <end position="148"/>
    </location>
</feature>
<dbReference type="AlphaFoldDB" id="A0AAD7XNC5"/>
<dbReference type="PANTHER" id="PTHR15544">
    <property type="entry name" value="OSMOSIS RESPONSIVE FACTOR"/>
    <property type="match status" value="1"/>
</dbReference>
<feature type="compositionally biased region" description="Basic and acidic residues" evidence="2">
    <location>
        <begin position="42"/>
        <end position="56"/>
    </location>
</feature>
<evidence type="ECO:0000313" key="3">
    <source>
        <dbReference type="EMBL" id="KAJ8605500.1"/>
    </source>
</evidence>
<dbReference type="Gene3D" id="1.25.40.10">
    <property type="entry name" value="Tetratricopeptide repeat domain"/>
    <property type="match status" value="1"/>
</dbReference>
<dbReference type="SMART" id="SM00028">
    <property type="entry name" value="TPR"/>
    <property type="match status" value="2"/>
</dbReference>
<dbReference type="InterPro" id="IPR011990">
    <property type="entry name" value="TPR-like_helical_dom_sf"/>
</dbReference>
<dbReference type="PANTHER" id="PTHR15544:SF0">
    <property type="entry name" value="TETRATRICOPEPTIDE REPEAT PROTEIN 33"/>
    <property type="match status" value="1"/>
</dbReference>
<organism evidence="3 4">
    <name type="scientific">Chrysophaeum taylorii</name>
    <dbReference type="NCBI Taxonomy" id="2483200"/>
    <lineage>
        <taxon>Eukaryota</taxon>
        <taxon>Sar</taxon>
        <taxon>Stramenopiles</taxon>
        <taxon>Ochrophyta</taxon>
        <taxon>Pelagophyceae</taxon>
        <taxon>Pelagomonadales</taxon>
        <taxon>Pelagomonadaceae</taxon>
        <taxon>Chrysophaeum</taxon>
    </lineage>
</organism>
<dbReference type="Proteomes" id="UP001230188">
    <property type="component" value="Unassembled WGS sequence"/>
</dbReference>
<reference evidence="3" key="1">
    <citation type="submission" date="2023-01" db="EMBL/GenBank/DDBJ databases">
        <title>Metagenome sequencing of chrysophaentin producing Chrysophaeum taylorii.</title>
        <authorList>
            <person name="Davison J."/>
            <person name="Bewley C."/>
        </authorList>
    </citation>
    <scope>NUCLEOTIDE SEQUENCE</scope>
    <source>
        <strain evidence="3">NIES-1699</strain>
    </source>
</reference>
<dbReference type="Pfam" id="PF13181">
    <property type="entry name" value="TPR_8"/>
    <property type="match status" value="1"/>
</dbReference>
<feature type="region of interest" description="Disordered" evidence="2">
    <location>
        <begin position="1"/>
        <end position="59"/>
    </location>
</feature>
<evidence type="ECO:0000313" key="4">
    <source>
        <dbReference type="Proteomes" id="UP001230188"/>
    </source>
</evidence>
<dbReference type="InterPro" id="IPR019734">
    <property type="entry name" value="TPR_rpt"/>
</dbReference>
<dbReference type="InterPro" id="IPR052658">
    <property type="entry name" value="TPR-containing"/>
</dbReference>
<gene>
    <name evidence="3" type="ORF">CTAYLR_000024</name>
</gene>
<keyword evidence="1" id="KW-0802">TPR repeat</keyword>
<dbReference type="SUPFAM" id="SSF48452">
    <property type="entry name" value="TPR-like"/>
    <property type="match status" value="1"/>
</dbReference>